<evidence type="ECO:0000313" key="5">
    <source>
        <dbReference type="EMBL" id="SDW19972.1"/>
    </source>
</evidence>
<comment type="similarity">
    <text evidence="2">Belongs to the bacterial solute-binding protein 1 family.</text>
</comment>
<evidence type="ECO:0000313" key="7">
    <source>
        <dbReference type="Proteomes" id="UP000634647"/>
    </source>
</evidence>
<reference evidence="5 6" key="2">
    <citation type="submission" date="2016-10" db="EMBL/GenBank/DDBJ databases">
        <authorList>
            <person name="Varghese N."/>
            <person name="Submissions S."/>
        </authorList>
    </citation>
    <scope>NUCLEOTIDE SEQUENCE [LARGE SCALE GENOMIC DNA]</scope>
    <source>
        <strain evidence="5 6">DSM 24802</strain>
    </source>
</reference>
<comment type="subcellular location">
    <subcellularLocation>
        <location evidence="1">Periplasm</location>
    </subcellularLocation>
</comment>
<keyword evidence="6" id="KW-1185">Reference proteome</keyword>
<name>A0AAN4UP44_9RHOB</name>
<dbReference type="RefSeq" id="WP_051645927.1">
    <property type="nucleotide sequence ID" value="NZ_BNAB01000002.1"/>
</dbReference>
<accession>A0AAN4UP44</accession>
<dbReference type="PANTHER" id="PTHR43649:SF30">
    <property type="entry name" value="ABC TRANSPORTER SUBSTRATE-BINDING PROTEIN"/>
    <property type="match status" value="1"/>
</dbReference>
<gene>
    <name evidence="4" type="ORF">GCM10008024_08190</name>
    <name evidence="5" type="ORF">SAMN05444006_10258</name>
</gene>
<sequence>MTFSNLTKMIGGAAVLAAVSGSPALAVDLQFYFPVAVGGAAAQTIESLTKQYEAKHPDVHIKPVYTGSYTDTVAKAITAARGGNPPQLAVIGAAEMFNLIDENIIVPFDGYVSKQEAKAWFGGFYPAFMANSQAFGKTWGIPFQRSTPVMYWNKDAFKKAGLDPNQPPKTWAELVTDAQKLTLRDADGKVTQWGVRIPTAGFPYWLYQGLAIPAGVTLASKDGTKVHFDTPQAVKAAQFMLDLTTKYKVMEPGTLDWGATPKAFFEGNAAIIWTTTGNLTNITKNAPFPFGVGFLPADKHYGAPTGGGNWYLFKKSTAEQKQAAVKFVEWMTAPDQAAKWTIATGYVAPRPEDWDTPALKAYVKKVPGALVAREQLKYAGPELTVYQNARVTQILNNALEAIMSGQKQPAPALKQAQTQAEAVLRPYQQ</sequence>
<dbReference type="EMBL" id="BNAB01000002">
    <property type="protein sequence ID" value="GHD99712.1"/>
    <property type="molecule type" value="Genomic_DNA"/>
</dbReference>
<evidence type="ECO:0000256" key="3">
    <source>
        <dbReference type="SAM" id="SignalP"/>
    </source>
</evidence>
<reference evidence="4" key="1">
    <citation type="journal article" date="2014" name="Int. J. Syst. Evol. Microbiol.">
        <title>Complete genome sequence of Corynebacterium casei LMG S-19264T (=DSM 44701T), isolated from a smear-ripened cheese.</title>
        <authorList>
            <consortium name="US DOE Joint Genome Institute (JGI-PGF)"/>
            <person name="Walter F."/>
            <person name="Albersmeier A."/>
            <person name="Kalinowski J."/>
            <person name="Ruckert C."/>
        </authorList>
    </citation>
    <scope>NUCLEOTIDE SEQUENCE</scope>
    <source>
        <strain evidence="4">CGMCC 1.10859</strain>
    </source>
</reference>
<dbReference type="Gene3D" id="3.40.190.10">
    <property type="entry name" value="Periplasmic binding protein-like II"/>
    <property type="match status" value="2"/>
</dbReference>
<organism evidence="4 7">
    <name type="scientific">Allgaiera indica</name>
    <dbReference type="NCBI Taxonomy" id="765699"/>
    <lineage>
        <taxon>Bacteria</taxon>
        <taxon>Pseudomonadati</taxon>
        <taxon>Pseudomonadota</taxon>
        <taxon>Alphaproteobacteria</taxon>
        <taxon>Rhodobacterales</taxon>
        <taxon>Paracoccaceae</taxon>
        <taxon>Allgaiera</taxon>
    </lineage>
</organism>
<dbReference type="CDD" id="cd14748">
    <property type="entry name" value="PBP2_UgpB"/>
    <property type="match status" value="1"/>
</dbReference>
<evidence type="ECO:0000256" key="1">
    <source>
        <dbReference type="ARBA" id="ARBA00004418"/>
    </source>
</evidence>
<dbReference type="InterPro" id="IPR050490">
    <property type="entry name" value="Bact_solute-bd_prot1"/>
</dbReference>
<comment type="caution">
    <text evidence="4">The sequence shown here is derived from an EMBL/GenBank/DDBJ whole genome shotgun (WGS) entry which is preliminary data.</text>
</comment>
<proteinExistence type="inferred from homology"/>
<dbReference type="PANTHER" id="PTHR43649">
    <property type="entry name" value="ARABINOSE-BINDING PROTEIN-RELATED"/>
    <property type="match status" value="1"/>
</dbReference>
<dbReference type="GO" id="GO:0042597">
    <property type="term" value="C:periplasmic space"/>
    <property type="evidence" value="ECO:0007669"/>
    <property type="project" value="UniProtKB-SubCell"/>
</dbReference>
<evidence type="ECO:0000256" key="2">
    <source>
        <dbReference type="ARBA" id="ARBA00008520"/>
    </source>
</evidence>
<dbReference type="InterPro" id="IPR006059">
    <property type="entry name" value="SBP"/>
</dbReference>
<feature type="signal peptide" evidence="3">
    <location>
        <begin position="1"/>
        <end position="26"/>
    </location>
</feature>
<dbReference type="Pfam" id="PF13416">
    <property type="entry name" value="SBP_bac_8"/>
    <property type="match status" value="1"/>
</dbReference>
<evidence type="ECO:0000313" key="6">
    <source>
        <dbReference type="Proteomes" id="UP000199541"/>
    </source>
</evidence>
<dbReference type="Proteomes" id="UP000199541">
    <property type="component" value="Unassembled WGS sequence"/>
</dbReference>
<evidence type="ECO:0000313" key="4">
    <source>
        <dbReference type="EMBL" id="GHD99712.1"/>
    </source>
</evidence>
<dbReference type="SUPFAM" id="SSF53850">
    <property type="entry name" value="Periplasmic binding protein-like II"/>
    <property type="match status" value="1"/>
</dbReference>
<dbReference type="Proteomes" id="UP000634647">
    <property type="component" value="Unassembled WGS sequence"/>
</dbReference>
<protein>
    <submittedName>
        <fullName evidence="4 5">ABC transporter substrate-binding protein</fullName>
    </submittedName>
</protein>
<reference evidence="4" key="3">
    <citation type="submission" date="2023-06" db="EMBL/GenBank/DDBJ databases">
        <authorList>
            <person name="Sun Q."/>
            <person name="Zhou Y."/>
        </authorList>
    </citation>
    <scope>NUCLEOTIDE SEQUENCE</scope>
    <source>
        <strain evidence="4">CGMCC 1.10859</strain>
    </source>
</reference>
<feature type="chain" id="PRO_5042943402" evidence="3">
    <location>
        <begin position="27"/>
        <end position="429"/>
    </location>
</feature>
<dbReference type="EMBL" id="FNOB01000002">
    <property type="protein sequence ID" value="SDW19972.1"/>
    <property type="molecule type" value="Genomic_DNA"/>
</dbReference>
<keyword evidence="3" id="KW-0732">Signal</keyword>
<dbReference type="AlphaFoldDB" id="A0AAN4UP44"/>